<feature type="transmembrane region" description="Helical" evidence="1">
    <location>
        <begin position="91"/>
        <end position="113"/>
    </location>
</feature>
<keyword evidence="3" id="KW-1185">Reference proteome</keyword>
<protein>
    <submittedName>
        <fullName evidence="2">Uncharacterized protein</fullName>
    </submittedName>
</protein>
<evidence type="ECO:0000256" key="1">
    <source>
        <dbReference type="SAM" id="Phobius"/>
    </source>
</evidence>
<feature type="transmembrane region" description="Helical" evidence="1">
    <location>
        <begin position="155"/>
        <end position="174"/>
    </location>
</feature>
<name>A0A5C8V5T6_9FLAO</name>
<feature type="transmembrane region" description="Helical" evidence="1">
    <location>
        <begin position="125"/>
        <end position="143"/>
    </location>
</feature>
<proteinExistence type="predicted"/>
<keyword evidence="1" id="KW-1133">Transmembrane helix</keyword>
<dbReference type="Proteomes" id="UP000321456">
    <property type="component" value="Unassembled WGS sequence"/>
</dbReference>
<dbReference type="AlphaFoldDB" id="A0A5C8V5T6"/>
<accession>A0A5C8V5T6</accession>
<sequence>MAESSIYTFIVFVLTTLITLWFFLKATKNSKVILAIMIWMVLVGILGFLGFYRNTEAIPPRFLFLLGPGFLFVLLPFLFPSGRRFMDTLDLKWLTLLHTVRIPVEFLLYFIFLEGLIPKPMTFEGLNYDILSGITAPLVYFAIFVKSWMGKKGLLLWNILCLLLLFNILTIALLSAETPFQKLAFDQPNIGVAYFPYVWLPTVIVPIVLFSHLATIRQLLSYQEKL</sequence>
<feature type="transmembrane region" description="Helical" evidence="1">
    <location>
        <begin position="58"/>
        <end position="79"/>
    </location>
</feature>
<feature type="transmembrane region" description="Helical" evidence="1">
    <location>
        <begin position="6"/>
        <end position="24"/>
    </location>
</feature>
<evidence type="ECO:0000313" key="3">
    <source>
        <dbReference type="Proteomes" id="UP000321456"/>
    </source>
</evidence>
<feature type="transmembrane region" description="Helical" evidence="1">
    <location>
        <begin position="31"/>
        <end position="52"/>
    </location>
</feature>
<dbReference type="EMBL" id="VRUR01000002">
    <property type="protein sequence ID" value="TXN35857.1"/>
    <property type="molecule type" value="Genomic_DNA"/>
</dbReference>
<feature type="transmembrane region" description="Helical" evidence="1">
    <location>
        <begin position="194"/>
        <end position="216"/>
    </location>
</feature>
<gene>
    <name evidence="2" type="ORF">FVB32_14925</name>
</gene>
<organism evidence="2 3">
    <name type="scientific">Flagellimonas hymeniacidonis</name>
    <dbReference type="NCBI Taxonomy" id="2603628"/>
    <lineage>
        <taxon>Bacteria</taxon>
        <taxon>Pseudomonadati</taxon>
        <taxon>Bacteroidota</taxon>
        <taxon>Flavobacteriia</taxon>
        <taxon>Flavobacteriales</taxon>
        <taxon>Flavobacteriaceae</taxon>
        <taxon>Flagellimonas</taxon>
    </lineage>
</organism>
<keyword evidence="1" id="KW-0472">Membrane</keyword>
<evidence type="ECO:0000313" key="2">
    <source>
        <dbReference type="EMBL" id="TXN35857.1"/>
    </source>
</evidence>
<comment type="caution">
    <text evidence="2">The sequence shown here is derived from an EMBL/GenBank/DDBJ whole genome shotgun (WGS) entry which is preliminary data.</text>
</comment>
<reference evidence="2 3" key="1">
    <citation type="submission" date="2019-08" db="EMBL/GenBank/DDBJ databases">
        <title>Professor.</title>
        <authorList>
            <person name="Park J.S."/>
        </authorList>
    </citation>
    <scope>NUCLEOTIDE SEQUENCE [LARGE SCALE GENOMIC DNA]</scope>
    <source>
        <strain evidence="2 3">176CP5-101</strain>
    </source>
</reference>
<keyword evidence="1" id="KW-0812">Transmembrane</keyword>